<dbReference type="Proteomes" id="UP001204142">
    <property type="component" value="Unassembled WGS sequence"/>
</dbReference>
<evidence type="ECO:0000313" key="3">
    <source>
        <dbReference type="Proteomes" id="UP001204142"/>
    </source>
</evidence>
<evidence type="ECO:0000256" key="1">
    <source>
        <dbReference type="SAM" id="Phobius"/>
    </source>
</evidence>
<name>A0ABT1WI39_9BURK</name>
<reference evidence="2 3" key="1">
    <citation type="submission" date="2022-07" db="EMBL/GenBank/DDBJ databases">
        <authorList>
            <person name="Xamxidin M."/>
            <person name="Wu M."/>
        </authorList>
    </citation>
    <scope>NUCLEOTIDE SEQUENCE [LARGE SCALE GENOMIC DNA]</scope>
    <source>
        <strain evidence="2 3">NBRC 111650</strain>
    </source>
</reference>
<gene>
    <name evidence="2" type="ORF">NQT62_12100</name>
</gene>
<comment type="caution">
    <text evidence="2">The sequence shown here is derived from an EMBL/GenBank/DDBJ whole genome shotgun (WGS) entry which is preliminary data.</text>
</comment>
<accession>A0ABT1WI39</accession>
<feature type="transmembrane region" description="Helical" evidence="1">
    <location>
        <begin position="23"/>
        <end position="40"/>
    </location>
</feature>
<keyword evidence="1" id="KW-1133">Transmembrane helix</keyword>
<keyword evidence="1" id="KW-0812">Transmembrane</keyword>
<protein>
    <submittedName>
        <fullName evidence="2">Uncharacterized protein</fullName>
    </submittedName>
</protein>
<keyword evidence="3" id="KW-1185">Reference proteome</keyword>
<dbReference type="RefSeq" id="WP_256764977.1">
    <property type="nucleotide sequence ID" value="NZ_JANIGO010000004.1"/>
</dbReference>
<dbReference type="EMBL" id="JANIGO010000004">
    <property type="protein sequence ID" value="MCQ8897176.1"/>
    <property type="molecule type" value="Genomic_DNA"/>
</dbReference>
<organism evidence="2 3">
    <name type="scientific">Limnobacter humi</name>
    <dbReference type="NCBI Taxonomy" id="1778671"/>
    <lineage>
        <taxon>Bacteria</taxon>
        <taxon>Pseudomonadati</taxon>
        <taxon>Pseudomonadota</taxon>
        <taxon>Betaproteobacteria</taxon>
        <taxon>Burkholderiales</taxon>
        <taxon>Burkholderiaceae</taxon>
        <taxon>Limnobacter</taxon>
    </lineage>
</organism>
<evidence type="ECO:0000313" key="2">
    <source>
        <dbReference type="EMBL" id="MCQ8897176.1"/>
    </source>
</evidence>
<keyword evidence="1" id="KW-0472">Membrane</keyword>
<proteinExistence type="predicted"/>
<sequence>MDHSNNALFSLPQLTELQTKREWLVGLVGGGVCYGLILWLC</sequence>